<evidence type="ECO:0000313" key="1">
    <source>
        <dbReference type="EMBL" id="JAH52709.1"/>
    </source>
</evidence>
<protein>
    <submittedName>
        <fullName evidence="1">Uncharacterized protein</fullName>
    </submittedName>
</protein>
<proteinExistence type="predicted"/>
<dbReference type="EMBL" id="GBXM01055868">
    <property type="protein sequence ID" value="JAH52709.1"/>
    <property type="molecule type" value="Transcribed_RNA"/>
</dbReference>
<accession>A0A0E9TG98</accession>
<reference evidence="1" key="1">
    <citation type="submission" date="2014-11" db="EMBL/GenBank/DDBJ databases">
        <authorList>
            <person name="Amaro Gonzalez C."/>
        </authorList>
    </citation>
    <scope>NUCLEOTIDE SEQUENCE</scope>
</reference>
<name>A0A0E9TG98_ANGAN</name>
<organism evidence="1">
    <name type="scientific">Anguilla anguilla</name>
    <name type="common">European freshwater eel</name>
    <name type="synonym">Muraena anguilla</name>
    <dbReference type="NCBI Taxonomy" id="7936"/>
    <lineage>
        <taxon>Eukaryota</taxon>
        <taxon>Metazoa</taxon>
        <taxon>Chordata</taxon>
        <taxon>Craniata</taxon>
        <taxon>Vertebrata</taxon>
        <taxon>Euteleostomi</taxon>
        <taxon>Actinopterygii</taxon>
        <taxon>Neopterygii</taxon>
        <taxon>Teleostei</taxon>
        <taxon>Anguilliformes</taxon>
        <taxon>Anguillidae</taxon>
        <taxon>Anguilla</taxon>
    </lineage>
</organism>
<reference evidence="1" key="2">
    <citation type="journal article" date="2015" name="Fish Shellfish Immunol.">
        <title>Early steps in the European eel (Anguilla anguilla)-Vibrio vulnificus interaction in the gills: Role of the RtxA13 toxin.</title>
        <authorList>
            <person name="Callol A."/>
            <person name="Pajuelo D."/>
            <person name="Ebbesson L."/>
            <person name="Teles M."/>
            <person name="MacKenzie S."/>
            <person name="Amaro C."/>
        </authorList>
    </citation>
    <scope>NUCLEOTIDE SEQUENCE</scope>
</reference>
<sequence length="71" mass="7630">MTAKLPSKRTPRRLSTPLLIGLMDSGWVSDPSLVQDMKQKTINSSIKGKHQSINQSINAGEAAGIRPGMLA</sequence>
<dbReference type="AlphaFoldDB" id="A0A0E9TG98"/>